<dbReference type="PANTHER" id="PTHR44943">
    <property type="entry name" value="CELLULOSE SYNTHASE OPERON PROTEIN C"/>
    <property type="match status" value="1"/>
</dbReference>
<feature type="domain" description="HTH marR-type" evidence="4">
    <location>
        <begin position="301"/>
        <end position="345"/>
    </location>
</feature>
<reference evidence="5" key="1">
    <citation type="submission" date="2019-10" db="EMBL/GenBank/DDBJ databases">
        <title>Draft genome sequece of Microseira wollei NIES-4236.</title>
        <authorList>
            <person name="Yamaguchi H."/>
            <person name="Suzuki S."/>
            <person name="Kawachi M."/>
        </authorList>
    </citation>
    <scope>NUCLEOTIDE SEQUENCE</scope>
    <source>
        <strain evidence="5">NIES-4236</strain>
    </source>
</reference>
<dbReference type="SMART" id="SM00028">
    <property type="entry name" value="TPR"/>
    <property type="match status" value="9"/>
</dbReference>
<dbReference type="InterPro" id="IPR051685">
    <property type="entry name" value="Ycf3/AcsC/BcsC/TPR_MFPF"/>
</dbReference>
<dbReference type="Pfam" id="PF13414">
    <property type="entry name" value="TPR_11"/>
    <property type="match status" value="1"/>
</dbReference>
<dbReference type="InterPro" id="IPR000835">
    <property type="entry name" value="HTH_MarR-typ"/>
</dbReference>
<name>A0AAV3XQF6_9CYAN</name>
<proteinExistence type="predicted"/>
<dbReference type="Gene3D" id="3.40.50.300">
    <property type="entry name" value="P-loop containing nucleotide triphosphate hydrolases"/>
    <property type="match status" value="1"/>
</dbReference>
<dbReference type="Proteomes" id="UP001050975">
    <property type="component" value="Unassembled WGS sequence"/>
</dbReference>
<dbReference type="InterPro" id="IPR013105">
    <property type="entry name" value="TPR_2"/>
</dbReference>
<feature type="repeat" description="TPR" evidence="3">
    <location>
        <begin position="550"/>
        <end position="583"/>
    </location>
</feature>
<dbReference type="Pfam" id="PF00515">
    <property type="entry name" value="TPR_1"/>
    <property type="match status" value="1"/>
</dbReference>
<organism evidence="5 6">
    <name type="scientific">Microseira wollei NIES-4236</name>
    <dbReference type="NCBI Taxonomy" id="2530354"/>
    <lineage>
        <taxon>Bacteria</taxon>
        <taxon>Bacillati</taxon>
        <taxon>Cyanobacteriota</taxon>
        <taxon>Cyanophyceae</taxon>
        <taxon>Oscillatoriophycideae</taxon>
        <taxon>Aerosakkonematales</taxon>
        <taxon>Aerosakkonemataceae</taxon>
        <taxon>Microseira</taxon>
    </lineage>
</organism>
<dbReference type="InterPro" id="IPR011990">
    <property type="entry name" value="TPR-like_helical_dom_sf"/>
</dbReference>
<feature type="repeat" description="TPR" evidence="3">
    <location>
        <begin position="720"/>
        <end position="753"/>
    </location>
</feature>
<evidence type="ECO:0000256" key="1">
    <source>
        <dbReference type="ARBA" id="ARBA00022737"/>
    </source>
</evidence>
<dbReference type="Pfam" id="PF13432">
    <property type="entry name" value="TPR_16"/>
    <property type="match status" value="1"/>
</dbReference>
<sequence>MKNAFLSRFTPSLMAPETLEAIFVQRHKLADDLVAAIRESAVTEKKHCNLLVGMRGMGKTHLIALIYHRIAKMDDLRDKLLIAWLREEEWGVSSFLDLLLRIFRALETEYPQEYKAKLYQQVEALYLSPDEAEEKAAELLREFVGKRTLLLLMENLDDLFNGLGKSGQKKLRDYIENYSFLTILATAQCLFDAVGVKNYPFYGFFEIHELKELNLDKAIDLLAHIAALEDDRELEDFIRTPTGRDRIKAIHYLAGGNPRVYVIFSQFLTRKSLDELVEPFMKMLDDLTPYYQARMSWLSQQQRKVIEFLSDRRHAVTVKEIAQRCFITHQTASSQLKDLRDKGYVNSESIGRESFYELREPLMRFCFEVKKQRGEPIRLFVYFLRVWYSRTELQQLVGLGMAELDVTREENYSKYQQRLKPIPPDAVLEREYIFYALQAIEKDDEDPRVRAYSEEYKNCIEQEDYINALQLAEKLVVRRGQVEDWLKQGGCLYELKRYEEALESCNRAIALEPNYTYAWNNRGNVLLNLNRKEEALASYDQAIALDPNIADVWLNRGDVLSHLNRKEEALESYNKAIALDPNDAYAWCWRGYVLDNLNRFEEALESCDKAVALDPDYKSAWYNRGDVLNNLNRFEEALESYGKTIALDPDYKWAWVKQGLMLVGLERYEEALESCDKAIALDPYFARVWVNRGFVMENLNRKEEALESYDKAIALDPNYALAWCNRGDVLYDLNRKEEALESYDQAINLGKQSSYVFFNRAISLLGLNRWDEGITTLDNAFNRLADGEKPYAESSELIIRNLFNSTHDAAMWKNRIASLIEIYNKYQAVSVLGQGLVKRESISALMSEMVSDKAAQTWLEVWRELVGDVSEFLIPLRLLNAAVRYKETKGDRRVLLELPIEERNLLQELLETSGD</sequence>
<dbReference type="Gene3D" id="1.10.10.10">
    <property type="entry name" value="Winged helix-like DNA-binding domain superfamily/Winged helix DNA-binding domain"/>
    <property type="match status" value="1"/>
</dbReference>
<dbReference type="CDD" id="cd00090">
    <property type="entry name" value="HTH_ARSR"/>
    <property type="match status" value="1"/>
</dbReference>
<evidence type="ECO:0000259" key="4">
    <source>
        <dbReference type="Pfam" id="PF12802"/>
    </source>
</evidence>
<dbReference type="PROSITE" id="PS50293">
    <property type="entry name" value="TPR_REGION"/>
    <property type="match status" value="4"/>
</dbReference>
<evidence type="ECO:0000256" key="2">
    <source>
        <dbReference type="ARBA" id="ARBA00022803"/>
    </source>
</evidence>
<feature type="repeat" description="TPR" evidence="3">
    <location>
        <begin position="686"/>
        <end position="719"/>
    </location>
</feature>
<dbReference type="PROSITE" id="PS50005">
    <property type="entry name" value="TPR"/>
    <property type="match status" value="8"/>
</dbReference>
<keyword evidence="1" id="KW-0677">Repeat</keyword>
<dbReference type="InterPro" id="IPR019734">
    <property type="entry name" value="TPR_rpt"/>
</dbReference>
<dbReference type="SUPFAM" id="SSF48439">
    <property type="entry name" value="Protein prenylyltransferase"/>
    <property type="match status" value="2"/>
</dbReference>
<dbReference type="InterPro" id="IPR027417">
    <property type="entry name" value="P-loop_NTPase"/>
</dbReference>
<keyword evidence="2 3" id="KW-0802">TPR repeat</keyword>
<dbReference type="SUPFAM" id="SSF52540">
    <property type="entry name" value="P-loop containing nucleoside triphosphate hydrolases"/>
    <property type="match status" value="1"/>
</dbReference>
<dbReference type="Pfam" id="PF07719">
    <property type="entry name" value="TPR_2"/>
    <property type="match status" value="1"/>
</dbReference>
<feature type="repeat" description="TPR" evidence="3">
    <location>
        <begin position="482"/>
        <end position="515"/>
    </location>
</feature>
<accession>A0AAV3XQF6</accession>
<evidence type="ECO:0000313" key="5">
    <source>
        <dbReference type="EMBL" id="GET43136.1"/>
    </source>
</evidence>
<dbReference type="Pfam" id="PF12802">
    <property type="entry name" value="MarR_2"/>
    <property type="match status" value="1"/>
</dbReference>
<evidence type="ECO:0000256" key="3">
    <source>
        <dbReference type="PROSITE-ProRule" id="PRU00339"/>
    </source>
</evidence>
<dbReference type="EMBL" id="BLAY01000202">
    <property type="protein sequence ID" value="GET43136.1"/>
    <property type="molecule type" value="Genomic_DNA"/>
</dbReference>
<dbReference type="SUPFAM" id="SSF46785">
    <property type="entry name" value="Winged helix' DNA-binding domain"/>
    <property type="match status" value="1"/>
</dbReference>
<feature type="repeat" description="TPR" evidence="3">
    <location>
        <begin position="618"/>
        <end position="651"/>
    </location>
</feature>
<dbReference type="Gene3D" id="1.25.40.10">
    <property type="entry name" value="Tetratricopeptide repeat domain"/>
    <property type="match status" value="4"/>
</dbReference>
<feature type="repeat" description="TPR" evidence="3">
    <location>
        <begin position="652"/>
        <end position="685"/>
    </location>
</feature>
<keyword evidence="6" id="KW-1185">Reference proteome</keyword>
<dbReference type="InterPro" id="IPR011991">
    <property type="entry name" value="ArsR-like_HTH"/>
</dbReference>
<dbReference type="AlphaFoldDB" id="A0AAV3XQF6"/>
<dbReference type="PANTHER" id="PTHR44943:SF8">
    <property type="entry name" value="TPR REPEAT-CONTAINING PROTEIN MJ0263"/>
    <property type="match status" value="1"/>
</dbReference>
<protein>
    <submittedName>
        <fullName evidence="5">TPR repeat-containing protein</fullName>
    </submittedName>
</protein>
<feature type="repeat" description="TPR" evidence="3">
    <location>
        <begin position="584"/>
        <end position="617"/>
    </location>
</feature>
<dbReference type="Pfam" id="PF13181">
    <property type="entry name" value="TPR_8"/>
    <property type="match status" value="1"/>
</dbReference>
<gene>
    <name evidence="5" type="ORF">MiSe_79570</name>
</gene>
<comment type="caution">
    <text evidence="5">The sequence shown here is derived from an EMBL/GenBank/DDBJ whole genome shotgun (WGS) entry which is preliminary data.</text>
</comment>
<evidence type="ECO:0000313" key="6">
    <source>
        <dbReference type="Proteomes" id="UP001050975"/>
    </source>
</evidence>
<feature type="repeat" description="TPR" evidence="3">
    <location>
        <begin position="516"/>
        <end position="549"/>
    </location>
</feature>
<dbReference type="InterPro" id="IPR036390">
    <property type="entry name" value="WH_DNA-bd_sf"/>
</dbReference>
<dbReference type="GO" id="GO:0003700">
    <property type="term" value="F:DNA-binding transcription factor activity"/>
    <property type="evidence" value="ECO:0007669"/>
    <property type="project" value="InterPro"/>
</dbReference>
<dbReference type="InterPro" id="IPR036388">
    <property type="entry name" value="WH-like_DNA-bd_sf"/>
</dbReference>